<organism evidence="12 13">
    <name type="scientific">Helicobacter mustelae (strain ATCC 43772 / CCUG 25715 / CIP 103759 / LMG 18044 / NCTC 12198 / R85-136P)</name>
    <name type="common">Campylobacter mustelae</name>
    <dbReference type="NCBI Taxonomy" id="679897"/>
    <lineage>
        <taxon>Bacteria</taxon>
        <taxon>Pseudomonadati</taxon>
        <taxon>Campylobacterota</taxon>
        <taxon>Epsilonproteobacteria</taxon>
        <taxon>Campylobacterales</taxon>
        <taxon>Helicobacteraceae</taxon>
        <taxon>Helicobacter</taxon>
    </lineage>
</organism>
<dbReference type="GO" id="GO:0003677">
    <property type="term" value="F:DNA binding"/>
    <property type="evidence" value="ECO:0007669"/>
    <property type="project" value="UniProtKB-KW"/>
</dbReference>
<dbReference type="SUPFAM" id="SSF53335">
    <property type="entry name" value="S-adenosyl-L-methionine-dependent methyltransferases"/>
    <property type="match status" value="1"/>
</dbReference>
<dbReference type="Gene3D" id="3.40.50.150">
    <property type="entry name" value="Vaccinia Virus protein VP39"/>
    <property type="match status" value="2"/>
</dbReference>
<dbReference type="InterPro" id="IPR050953">
    <property type="entry name" value="N4_N6_ade-DNA_methylase"/>
</dbReference>
<dbReference type="Pfam" id="PF23653">
    <property type="entry name" value="DUF7149"/>
    <property type="match status" value="1"/>
</dbReference>
<dbReference type="GO" id="GO:0009007">
    <property type="term" value="F:site-specific DNA-methyltransferase (adenine-specific) activity"/>
    <property type="evidence" value="ECO:0007669"/>
    <property type="project" value="UniProtKB-EC"/>
</dbReference>
<dbReference type="PANTHER" id="PTHR33841">
    <property type="entry name" value="DNA METHYLTRANSFERASE YEEA-RELATED"/>
    <property type="match status" value="1"/>
</dbReference>
<protein>
    <recommendedName>
        <fullName evidence="1">site-specific DNA-methyltransferase (adenine-specific)</fullName>
        <ecNumber evidence="1">2.1.1.72</ecNumber>
    </recommendedName>
</protein>
<proteinExistence type="predicted"/>
<dbReference type="eggNOG" id="COG0827">
    <property type="taxonomic scope" value="Bacteria"/>
</dbReference>
<keyword evidence="3" id="KW-0808">Transferase</keyword>
<dbReference type="eggNOG" id="COG1002">
    <property type="taxonomic scope" value="Bacteria"/>
</dbReference>
<evidence type="ECO:0000256" key="5">
    <source>
        <dbReference type="ARBA" id="ARBA00022747"/>
    </source>
</evidence>
<accession>D3UFQ7</accession>
<keyword evidence="13" id="KW-1185">Reference proteome</keyword>
<dbReference type="REBASE" id="24886">
    <property type="entry name" value="HmuAORF640P"/>
</dbReference>
<dbReference type="HOGENOM" id="CLU_002539_0_0_7"/>
<dbReference type="GO" id="GO:0009307">
    <property type="term" value="P:DNA restriction-modification system"/>
    <property type="evidence" value="ECO:0007669"/>
    <property type="project" value="UniProtKB-KW"/>
</dbReference>
<dbReference type="Pfam" id="PF25120">
    <property type="entry name" value="DUF7814"/>
    <property type="match status" value="1"/>
</dbReference>
<dbReference type="EC" id="2.1.1.72" evidence="1"/>
<dbReference type="InterPro" id="IPR029063">
    <property type="entry name" value="SAM-dependent_MTases_sf"/>
</dbReference>
<evidence type="ECO:0000313" key="12">
    <source>
        <dbReference type="EMBL" id="CBG39328.1"/>
    </source>
</evidence>
<dbReference type="InterPro" id="IPR011639">
    <property type="entry name" value="MethylTrfase_TaqI-like_dom"/>
</dbReference>
<evidence type="ECO:0000256" key="2">
    <source>
        <dbReference type="ARBA" id="ARBA00022603"/>
    </source>
</evidence>
<dbReference type="InterPro" id="IPR055573">
    <property type="entry name" value="DUF7149"/>
</dbReference>
<dbReference type="AlphaFoldDB" id="D3UFQ7"/>
<dbReference type="PROSITE" id="PS00092">
    <property type="entry name" value="N6_MTASE"/>
    <property type="match status" value="1"/>
</dbReference>
<dbReference type="STRING" id="679897.HMU00640"/>
<evidence type="ECO:0000259" key="8">
    <source>
        <dbReference type="Pfam" id="PF07669"/>
    </source>
</evidence>
<feature type="domain" description="DUF7149" evidence="10">
    <location>
        <begin position="17"/>
        <end position="225"/>
    </location>
</feature>
<evidence type="ECO:0000313" key="13">
    <source>
        <dbReference type="Proteomes" id="UP000001522"/>
    </source>
</evidence>
<keyword evidence="4" id="KW-0949">S-adenosyl-L-methionine</keyword>
<evidence type="ECO:0000256" key="7">
    <source>
        <dbReference type="ARBA" id="ARBA00047942"/>
    </source>
</evidence>
<reference evidence="12 13" key="1">
    <citation type="journal article" date="2010" name="BMC Genomics">
        <title>Comparative genomics and proteomics of Helicobacter mustelae, an ulcerogenic and carcinogenic gastric pathogen.</title>
        <authorList>
            <person name="O'Toole P.W."/>
            <person name="Snelling W.J."/>
            <person name="Canchaya C."/>
            <person name="Forde B.M."/>
            <person name="Hardie K.R."/>
            <person name="Josenhans C."/>
            <person name="Graham R.L.J."/>
            <person name="McMullan G."/>
            <person name="Parkhill J."/>
            <person name="Belda E."/>
            <person name="Bentley S.D."/>
        </authorList>
    </citation>
    <scope>NUCLEOTIDE SEQUENCE [LARGE SCALE GENOMIC DNA]</scope>
    <source>
        <strain evidence="13">ATCC 43772 / LMG 18044 / NCTC 12198 / 12198</strain>
    </source>
</reference>
<evidence type="ECO:0000256" key="3">
    <source>
        <dbReference type="ARBA" id="ARBA00022679"/>
    </source>
</evidence>
<feature type="domain" description="TaqI-like C-terminal specificity" evidence="9">
    <location>
        <begin position="1103"/>
        <end position="1205"/>
    </location>
</feature>
<evidence type="ECO:0000256" key="1">
    <source>
        <dbReference type="ARBA" id="ARBA00011900"/>
    </source>
</evidence>
<dbReference type="InterPro" id="IPR025931">
    <property type="entry name" value="TaqI_C"/>
</dbReference>
<keyword evidence="2" id="KW-0489">Methyltransferase</keyword>
<dbReference type="Pfam" id="PF12950">
    <property type="entry name" value="TaqI_C"/>
    <property type="match status" value="1"/>
</dbReference>
<dbReference type="GO" id="GO:0032259">
    <property type="term" value="P:methylation"/>
    <property type="evidence" value="ECO:0007669"/>
    <property type="project" value="UniProtKB-KW"/>
</dbReference>
<evidence type="ECO:0000259" key="10">
    <source>
        <dbReference type="Pfam" id="PF23653"/>
    </source>
</evidence>
<dbReference type="InterPro" id="IPR002052">
    <property type="entry name" value="DNA_methylase_N6_adenine_CS"/>
</dbReference>
<comment type="catalytic activity">
    <reaction evidence="7">
        <text>a 2'-deoxyadenosine in DNA + S-adenosyl-L-methionine = an N(6)-methyl-2'-deoxyadenosine in DNA + S-adenosyl-L-homocysteine + H(+)</text>
        <dbReference type="Rhea" id="RHEA:15197"/>
        <dbReference type="Rhea" id="RHEA-COMP:12418"/>
        <dbReference type="Rhea" id="RHEA-COMP:12419"/>
        <dbReference type="ChEBI" id="CHEBI:15378"/>
        <dbReference type="ChEBI" id="CHEBI:57856"/>
        <dbReference type="ChEBI" id="CHEBI:59789"/>
        <dbReference type="ChEBI" id="CHEBI:90615"/>
        <dbReference type="ChEBI" id="CHEBI:90616"/>
        <dbReference type="EC" id="2.1.1.72"/>
    </reaction>
</comment>
<dbReference type="RefSeq" id="WP_013022426.1">
    <property type="nucleotide sequence ID" value="NC_013949.1"/>
</dbReference>
<feature type="domain" description="DUF7814" evidence="11">
    <location>
        <begin position="228"/>
        <end position="431"/>
    </location>
</feature>
<name>D3UFQ7_HELM1</name>
<evidence type="ECO:0000256" key="6">
    <source>
        <dbReference type="ARBA" id="ARBA00023125"/>
    </source>
</evidence>
<dbReference type="KEGG" id="hms:HMU00640"/>
<evidence type="ECO:0000259" key="9">
    <source>
        <dbReference type="Pfam" id="PF12950"/>
    </source>
</evidence>
<evidence type="ECO:0000259" key="11">
    <source>
        <dbReference type="Pfam" id="PF25120"/>
    </source>
</evidence>
<dbReference type="EMBL" id="FN555004">
    <property type="protein sequence ID" value="CBG39328.1"/>
    <property type="molecule type" value="Genomic_DNA"/>
</dbReference>
<dbReference type="InterPro" id="IPR056716">
    <property type="entry name" value="DUF7814"/>
</dbReference>
<gene>
    <name evidence="12" type="ordered locus">HMU00640</name>
</gene>
<keyword evidence="5" id="KW-0680">Restriction system</keyword>
<sequence length="1268" mass="146192">MITFSHIPLEDFLAPHNPKAPQKQTIEDFEKELKTFLEKAQTREDEEYQKNEINKFLNKVYGYDCNTKGNIDSAIYVDNEAQVLIEVKALKNKAEFPKDKENPLSKALCEGILYFLREREKHNNNSIRHIILCNPCEFYVFDARRFHVFLKDAKIKKLYENCEHKNGTDSSTQKFYADLEKTLKEDFKGELAFTYFALKDDFTTEGLSLIYQLLSPEVLLKARKTLDANTLNQGFYEELLYLLGLEEISEGGKILIKPSKVENTLSNAITKAYELNEEEIFTLLTTWNNRILFLRLLESMLLGFKHIHKPFLDASIIKDFGTLQNLFFEVLAKEPDARSPSLIPEFAAIPYLNSSLFDRISLEREGKMIGGLYPSELVLFPQSILKKDKRLKDTHSLPWLAYLFEFLHAYDFTTTAKDITEGVKQNHDRLINSAVLGLVFEKLNGYKEGSFYTPSFITSYMCKEVITQALLDKLNSTYSWKCKNLKELREEMGIKGFREHKEEFFQTFLSLKICDPAVGSGHFLVSALNEMIQIAYTLKLIPALYESTLELENDEILIKTNNELHQYTKPSSPIQKSHQIQVELFTLKKQIIENCLFGVDINPNSCEITKLRLWIELLKYSHYLFDAEGKNTGTLETLPNIDINIKCGNSLISYFPLDSKLSIGQTLSFSKNLKTQIQSYKDSVMLYKEGLGEKNKILQDITNIQSLLISYLIEQKPEKLELLKMLESFVEDYGDSSFDISSDFGMEMLRLIRSKNFRFTPTLTSLEPAPIDSRAEKLLARIKECYEVLENLKTSHAFEWRFAFPEVLDEEGNFLGFDAVIGNPPYIRIQGLDRAISNQYKKIFSSASQNYDIYVLFVEKCLKILSPNAQIAFIMPHKWLNSSFGAGLRELTKDKISKIISFGHYQIFEASTYTALQWFKQESDEVLYAQAPQEIATSEEMSKFLTSLTPSDFLSFPTASLAQSAWYFGGDAQQSIFSKITLHTPLKEIFSKIFQGIATSKDSVYFLYDCQEGESMTKGFSKELGEVVEIENDLLKPLLKGDSFHRYDKLDSDLRVIFPYFKEVDSKGKEKMSLYSELDLQTHFPKGYAYLKQCEQVLRARENGRFDVDKWYQFGRAQGISAGSVEKLLCPDICDKMQFTWDRQGKFYSTTTVYGYIKNEKFEHLDSRFLLAVLNSKLTWWHLSQVSSVMRGGFYRSLPIYMQDFCIPNLAPKEQEPFITLADKILKLKAKDSTTNTSALESEIDSLVYTLYNLTEEEIKIIEGEVQR</sequence>
<feature type="domain" description="Type II methyltransferase M.TaqI-like" evidence="8">
    <location>
        <begin position="594"/>
        <end position="908"/>
    </location>
</feature>
<dbReference type="Pfam" id="PF07669">
    <property type="entry name" value="Eco57I"/>
    <property type="match status" value="1"/>
</dbReference>
<dbReference type="PRINTS" id="PR00507">
    <property type="entry name" value="N12N6MTFRASE"/>
</dbReference>
<evidence type="ECO:0000256" key="4">
    <source>
        <dbReference type="ARBA" id="ARBA00022691"/>
    </source>
</evidence>
<dbReference type="Proteomes" id="UP000001522">
    <property type="component" value="Chromosome"/>
</dbReference>
<dbReference type="PANTHER" id="PTHR33841:SF1">
    <property type="entry name" value="DNA METHYLTRANSFERASE A"/>
    <property type="match status" value="1"/>
</dbReference>
<keyword evidence="6" id="KW-0238">DNA-binding</keyword>